<accession>A0A1L3F2Z9</accession>
<dbReference type="InterPro" id="IPR003010">
    <property type="entry name" value="C-N_Hydrolase"/>
</dbReference>
<dbReference type="PANTHER" id="PTHR43674:SF14">
    <property type="entry name" value="ALIPHATIC AMIDASE"/>
    <property type="match status" value="1"/>
</dbReference>
<dbReference type="GO" id="GO:0016811">
    <property type="term" value="F:hydrolase activity, acting on carbon-nitrogen (but not peptide) bonds, in linear amides"/>
    <property type="evidence" value="ECO:0007669"/>
    <property type="project" value="TreeGrafter"/>
</dbReference>
<evidence type="ECO:0000256" key="1">
    <source>
        <dbReference type="ARBA" id="ARBA00022801"/>
    </source>
</evidence>
<organism evidence="4 5">
    <name type="scientific">Bradyrhizobium japonicum</name>
    <dbReference type="NCBI Taxonomy" id="375"/>
    <lineage>
        <taxon>Bacteria</taxon>
        <taxon>Pseudomonadati</taxon>
        <taxon>Pseudomonadota</taxon>
        <taxon>Alphaproteobacteria</taxon>
        <taxon>Hyphomicrobiales</taxon>
        <taxon>Nitrobacteraceae</taxon>
        <taxon>Bradyrhizobium</taxon>
    </lineage>
</organism>
<dbReference type="EMBL" id="CP017637">
    <property type="protein sequence ID" value="APG07660.1"/>
    <property type="molecule type" value="Genomic_DNA"/>
</dbReference>
<name>A0A1L3F2Z9_BRAJP</name>
<dbReference type="PANTHER" id="PTHR43674">
    <property type="entry name" value="NITRILASE C965.09-RELATED"/>
    <property type="match status" value="1"/>
</dbReference>
<dbReference type="PROSITE" id="PS50263">
    <property type="entry name" value="CN_HYDROLASE"/>
    <property type="match status" value="1"/>
</dbReference>
<evidence type="ECO:0000313" key="5">
    <source>
        <dbReference type="Proteomes" id="UP000181962"/>
    </source>
</evidence>
<dbReference type="RefSeq" id="WP_063979998.1">
    <property type="nucleotide sequence ID" value="NZ_CP017637.1"/>
</dbReference>
<feature type="domain" description="CN hydrolase" evidence="3">
    <location>
        <begin position="13"/>
        <end position="260"/>
    </location>
</feature>
<protein>
    <submittedName>
        <fullName evidence="4">Acylamide amidohydrolase</fullName>
    </submittedName>
</protein>
<dbReference type="InterPro" id="IPR036526">
    <property type="entry name" value="C-N_Hydrolase_sf"/>
</dbReference>
<dbReference type="Proteomes" id="UP000181962">
    <property type="component" value="Chromosome"/>
</dbReference>
<dbReference type="AlphaFoldDB" id="A0A1L3F2Z9"/>
<feature type="region of interest" description="Disordered" evidence="2">
    <location>
        <begin position="324"/>
        <end position="346"/>
    </location>
</feature>
<keyword evidence="1 4" id="KW-0378">Hydrolase</keyword>
<dbReference type="Pfam" id="PF00795">
    <property type="entry name" value="CN_hydrolase"/>
    <property type="match status" value="1"/>
</dbReference>
<reference evidence="4 5" key="1">
    <citation type="submission" date="2016-11" db="EMBL/GenBank/DDBJ databases">
        <title>Complete Genome Sequence of Bradyrhizobium sp. strain J5, an isolated from soybean nodule in Hokkaido.</title>
        <authorList>
            <person name="Kanehara K."/>
        </authorList>
    </citation>
    <scope>NUCLEOTIDE SEQUENCE [LARGE SCALE GENOMIC DNA]</scope>
    <source>
        <strain evidence="4 5">J5</strain>
    </source>
</reference>
<dbReference type="Gene3D" id="3.60.110.10">
    <property type="entry name" value="Carbon-nitrogen hydrolase"/>
    <property type="match status" value="1"/>
</dbReference>
<dbReference type="OrthoDB" id="9803803at2"/>
<gene>
    <name evidence="4" type="primary">amiE</name>
    <name evidence="4" type="ORF">BKD09_04885</name>
</gene>
<evidence type="ECO:0000259" key="3">
    <source>
        <dbReference type="PROSITE" id="PS50263"/>
    </source>
</evidence>
<evidence type="ECO:0000313" key="4">
    <source>
        <dbReference type="EMBL" id="APG07660.1"/>
    </source>
</evidence>
<proteinExistence type="predicted"/>
<sequence length="346" mass="38321">MLHGDISSSNDTVGVAVVNYKMPRLHTKAEVLDNARKIADMLVGMKAGLPGMDLVIFPEYSTQGIMYDSKEMYETASAVPGEETAIFAEACRKAKVWGVFSLTGERHEEHPHKAPYNTLILMNDKGEIVQKYRKIMPWVPIEGWYPGNCTYVSDGPKGMKVSLIICDDGNFPEIWRDCAMKGAELIVRCQGYMYPAKEQQVMISKAMAWANNVYVAVANAAGFDGVYSYFGHSAIIGFDGRTLGECGEEDYGIQYAQLSKHLIRDARRNGQSQNHLYKLVHRGYTGMINSGESPRGVAACPYDFYKNWIADPEGTRDMVEAMTRSTPGTEECPIDGIPNGSAASNY</sequence>
<dbReference type="InterPro" id="IPR050345">
    <property type="entry name" value="Aliph_Amidase/BUP"/>
</dbReference>
<evidence type="ECO:0000256" key="2">
    <source>
        <dbReference type="SAM" id="MobiDB-lite"/>
    </source>
</evidence>
<dbReference type="CDD" id="cd07565">
    <property type="entry name" value="aliphatic_amidase"/>
    <property type="match status" value="1"/>
</dbReference>
<dbReference type="SUPFAM" id="SSF56317">
    <property type="entry name" value="Carbon-nitrogen hydrolase"/>
    <property type="match status" value="1"/>
</dbReference>
<dbReference type="NCBIfam" id="NF009802">
    <property type="entry name" value="PRK13286.1"/>
    <property type="match status" value="1"/>
</dbReference>